<gene>
    <name evidence="3" type="ORF">BCR34DRAFT_370682</name>
</gene>
<proteinExistence type="predicted"/>
<sequence>MLPVTRFLRRLAPWEDKALLAVVLITVNAPSALLLTSFLLANCRSNVQFSIMLFYMLYMTWLVLGPASANVLPLDLPSISDPTITPAPQPPQMELFRKQVDNNLLGWTLYKGTWSSETCATGGTYYQSGSYARCCSTTAPSCNVVIGCVDGSMIYAPSTASTKTTIACSSIWTDLTDRSYTVCNTAFYFENMQDSNPHLNIFCGVDPVNWTFYRSKPPDITSTTPSRTYSTPSSSATPTPTPTSTPTSSTTAAPIQSTTPKKPSSKAWIAGVVIGPLAAIAIAGLVAWIVILKRKNKKQAATPGPPPIPYQSFPPELKTQPPRESYIPYNPQMQHHYSVGAAPYSTDASQHQRASYMSNSNGQGASPTTPSQSLMQQQGQTSPYGPPSNSPQPGQGFQQQQHAQQPQQQWQPINQPSSPQMMPSQYPQDPIVVSAGGVYNAPSPRPAEQVYTVPPQQQSLR</sequence>
<evidence type="ECO:0000313" key="3">
    <source>
        <dbReference type="EMBL" id="ORY09531.1"/>
    </source>
</evidence>
<keyword evidence="2" id="KW-1133">Transmembrane helix</keyword>
<feature type="compositionally biased region" description="Polar residues" evidence="1">
    <location>
        <begin position="346"/>
        <end position="381"/>
    </location>
</feature>
<feature type="region of interest" description="Disordered" evidence="1">
    <location>
        <begin position="220"/>
        <end position="263"/>
    </location>
</feature>
<keyword evidence="2" id="KW-0472">Membrane</keyword>
<feature type="region of interest" description="Disordered" evidence="1">
    <location>
        <begin position="297"/>
        <end position="330"/>
    </location>
</feature>
<evidence type="ECO:0000256" key="2">
    <source>
        <dbReference type="SAM" id="Phobius"/>
    </source>
</evidence>
<feature type="transmembrane region" description="Helical" evidence="2">
    <location>
        <begin position="53"/>
        <end position="72"/>
    </location>
</feature>
<dbReference type="EMBL" id="MCFA01000085">
    <property type="protein sequence ID" value="ORY09531.1"/>
    <property type="molecule type" value="Genomic_DNA"/>
</dbReference>
<feature type="compositionally biased region" description="Low complexity" evidence="1">
    <location>
        <begin position="221"/>
        <end position="260"/>
    </location>
</feature>
<evidence type="ECO:0000256" key="1">
    <source>
        <dbReference type="SAM" id="MobiDB-lite"/>
    </source>
</evidence>
<feature type="compositionally biased region" description="Low complexity" evidence="1">
    <location>
        <begin position="391"/>
        <end position="428"/>
    </location>
</feature>
<dbReference type="AlphaFoldDB" id="A0A1Y1ZH07"/>
<keyword evidence="2" id="KW-0812">Transmembrane</keyword>
<dbReference type="Proteomes" id="UP000193144">
    <property type="component" value="Unassembled WGS sequence"/>
</dbReference>
<name>A0A1Y1ZH07_9PLEO</name>
<protein>
    <submittedName>
        <fullName evidence="3">Uncharacterized protein</fullName>
    </submittedName>
</protein>
<feature type="region of interest" description="Disordered" evidence="1">
    <location>
        <begin position="343"/>
        <end position="461"/>
    </location>
</feature>
<accession>A0A1Y1ZH07</accession>
<reference evidence="3 4" key="1">
    <citation type="submission" date="2016-07" db="EMBL/GenBank/DDBJ databases">
        <title>Pervasive Adenine N6-methylation of Active Genes in Fungi.</title>
        <authorList>
            <consortium name="DOE Joint Genome Institute"/>
            <person name="Mondo S.J."/>
            <person name="Dannebaum R.O."/>
            <person name="Kuo R.C."/>
            <person name="Labutti K."/>
            <person name="Haridas S."/>
            <person name="Kuo A."/>
            <person name="Salamov A."/>
            <person name="Ahrendt S.R."/>
            <person name="Lipzen A."/>
            <person name="Sullivan W."/>
            <person name="Andreopoulos W.B."/>
            <person name="Clum A."/>
            <person name="Lindquist E."/>
            <person name="Daum C."/>
            <person name="Ramamoorthy G.K."/>
            <person name="Gryganskyi A."/>
            <person name="Culley D."/>
            <person name="Magnuson J.K."/>
            <person name="James T.Y."/>
            <person name="O'Malley M.A."/>
            <person name="Stajich J.E."/>
            <person name="Spatafora J.W."/>
            <person name="Visel A."/>
            <person name="Grigoriev I.V."/>
        </authorList>
    </citation>
    <scope>NUCLEOTIDE SEQUENCE [LARGE SCALE GENOMIC DNA]</scope>
    <source>
        <strain evidence="3 4">CBS 115471</strain>
    </source>
</reference>
<evidence type="ECO:0000313" key="4">
    <source>
        <dbReference type="Proteomes" id="UP000193144"/>
    </source>
</evidence>
<dbReference type="STRING" id="1231657.A0A1Y1ZH07"/>
<dbReference type="CDD" id="cd12087">
    <property type="entry name" value="TM_EGFR-like"/>
    <property type="match status" value="1"/>
</dbReference>
<dbReference type="OrthoDB" id="3557178at2759"/>
<feature type="transmembrane region" description="Helical" evidence="2">
    <location>
        <begin position="267"/>
        <end position="291"/>
    </location>
</feature>
<feature type="transmembrane region" description="Helical" evidence="2">
    <location>
        <begin position="20"/>
        <end position="41"/>
    </location>
</feature>
<comment type="caution">
    <text evidence="3">The sequence shown here is derived from an EMBL/GenBank/DDBJ whole genome shotgun (WGS) entry which is preliminary data.</text>
</comment>
<keyword evidence="4" id="KW-1185">Reference proteome</keyword>
<organism evidence="3 4">
    <name type="scientific">Clohesyomyces aquaticus</name>
    <dbReference type="NCBI Taxonomy" id="1231657"/>
    <lineage>
        <taxon>Eukaryota</taxon>
        <taxon>Fungi</taxon>
        <taxon>Dikarya</taxon>
        <taxon>Ascomycota</taxon>
        <taxon>Pezizomycotina</taxon>
        <taxon>Dothideomycetes</taxon>
        <taxon>Pleosporomycetidae</taxon>
        <taxon>Pleosporales</taxon>
        <taxon>Lindgomycetaceae</taxon>
        <taxon>Clohesyomyces</taxon>
    </lineage>
</organism>